<dbReference type="EMBL" id="JBHRWW010000013">
    <property type="protein sequence ID" value="MFC3689861.1"/>
    <property type="molecule type" value="Genomic_DNA"/>
</dbReference>
<reference evidence="3" key="1">
    <citation type="journal article" date="2019" name="Int. J. Syst. Evol. Microbiol.">
        <title>The Global Catalogue of Microorganisms (GCM) 10K type strain sequencing project: providing services to taxonomists for standard genome sequencing and annotation.</title>
        <authorList>
            <consortium name="The Broad Institute Genomics Platform"/>
            <consortium name="The Broad Institute Genome Sequencing Center for Infectious Disease"/>
            <person name="Wu L."/>
            <person name="Ma J."/>
        </authorList>
    </citation>
    <scope>NUCLEOTIDE SEQUENCE [LARGE SCALE GENOMIC DNA]</scope>
    <source>
        <strain evidence="3">NCAIM B.02333</strain>
    </source>
</reference>
<feature type="region of interest" description="Disordered" evidence="1">
    <location>
        <begin position="183"/>
        <end position="215"/>
    </location>
</feature>
<dbReference type="Proteomes" id="UP001595685">
    <property type="component" value="Unassembled WGS sequence"/>
</dbReference>
<evidence type="ECO:0000313" key="2">
    <source>
        <dbReference type="EMBL" id="MFC3689861.1"/>
    </source>
</evidence>
<comment type="caution">
    <text evidence="2">The sequence shown here is derived from an EMBL/GenBank/DDBJ whole genome shotgun (WGS) entry which is preliminary data.</text>
</comment>
<evidence type="ECO:0000313" key="3">
    <source>
        <dbReference type="Proteomes" id="UP001595685"/>
    </source>
</evidence>
<dbReference type="SUPFAM" id="SSF53756">
    <property type="entry name" value="UDP-Glycosyltransferase/glycogen phosphorylase"/>
    <property type="match status" value="1"/>
</dbReference>
<evidence type="ECO:0000256" key="1">
    <source>
        <dbReference type="SAM" id="MobiDB-lite"/>
    </source>
</evidence>
<proteinExistence type="predicted"/>
<dbReference type="Gene3D" id="3.40.50.2000">
    <property type="entry name" value="Glycogen Phosphorylase B"/>
    <property type="match status" value="1"/>
</dbReference>
<protein>
    <recommendedName>
        <fullName evidence="4">Glycosyltransferase involved in cell wall biosynthesis</fullName>
    </recommendedName>
</protein>
<gene>
    <name evidence="2" type="ORF">ACFOLH_16040</name>
</gene>
<sequence>MTGVHHLVVGPPGHGVVRYAELLLAAAQVPPGEVHRLPRRVGADDLPALVAGLDGLDAAVVDPALGAADVAAGTAAGPTVAPARVHLHVTDHLLGRSPEEAMGVVEALARRGPVSLTLHDLPQASDGTPAARRRACYAGLAGAAVGVVVSSEHEAALLAAVTAGTPAAATPVRVVPLAVPPPGPSPVVAPDPGGQGGAPDAASPSAGASEADQGTPGRQVAVLGWVYPGKGHAEVLAALDGLPADVGLRVLGGASPGHEDLLDDLAGRARASGRPLVVDGWVDDAHLPALLRAVDVPVFAPRHVSASASLTAWLSAGRRPVTVRSRYTEEVDRRAPGGLLLVDDDPAALADGVRRALDDPTITRLDPGAPVGPGPAEAARLTLAGWPS</sequence>
<name>A0ABV7WJ13_9MICO</name>
<dbReference type="RefSeq" id="WP_376983920.1">
    <property type="nucleotide sequence ID" value="NZ_JBHRWW010000013.1"/>
</dbReference>
<organism evidence="2 3">
    <name type="scientific">Aquipuribacter hungaricus</name>
    <dbReference type="NCBI Taxonomy" id="545624"/>
    <lineage>
        <taxon>Bacteria</taxon>
        <taxon>Bacillati</taxon>
        <taxon>Actinomycetota</taxon>
        <taxon>Actinomycetes</taxon>
        <taxon>Micrococcales</taxon>
        <taxon>Intrasporangiaceae</taxon>
        <taxon>Aquipuribacter</taxon>
    </lineage>
</organism>
<accession>A0ABV7WJ13</accession>
<evidence type="ECO:0008006" key="4">
    <source>
        <dbReference type="Google" id="ProtNLM"/>
    </source>
</evidence>
<feature type="compositionally biased region" description="Low complexity" evidence="1">
    <location>
        <begin position="190"/>
        <end position="212"/>
    </location>
</feature>
<keyword evidence="3" id="KW-1185">Reference proteome</keyword>